<accession>A0A916WKI6</accession>
<gene>
    <name evidence="1" type="ORF">GCM10011491_42770</name>
</gene>
<comment type="caution">
    <text evidence="1">The sequence shown here is derived from an EMBL/GenBank/DDBJ whole genome shotgun (WGS) entry which is preliminary data.</text>
</comment>
<evidence type="ECO:0000313" key="1">
    <source>
        <dbReference type="EMBL" id="GGB10257.1"/>
    </source>
</evidence>
<dbReference type="Proteomes" id="UP000646478">
    <property type="component" value="Unassembled WGS sequence"/>
</dbReference>
<protein>
    <submittedName>
        <fullName evidence="1">Uncharacterized protein</fullName>
    </submittedName>
</protein>
<evidence type="ECO:0000313" key="2">
    <source>
        <dbReference type="Proteomes" id="UP000646478"/>
    </source>
</evidence>
<dbReference type="EMBL" id="BMHH01000029">
    <property type="protein sequence ID" value="GGB10257.1"/>
    <property type="molecule type" value="Genomic_DNA"/>
</dbReference>
<organism evidence="1 2">
    <name type="scientific">Brucella endophytica</name>
    <dbReference type="NCBI Taxonomy" id="1963359"/>
    <lineage>
        <taxon>Bacteria</taxon>
        <taxon>Pseudomonadati</taxon>
        <taxon>Pseudomonadota</taxon>
        <taxon>Alphaproteobacteria</taxon>
        <taxon>Hyphomicrobiales</taxon>
        <taxon>Brucellaceae</taxon>
        <taxon>Brucella/Ochrobactrum group</taxon>
        <taxon>Brucella</taxon>
    </lineage>
</organism>
<keyword evidence="2" id="KW-1185">Reference proteome</keyword>
<dbReference type="AlphaFoldDB" id="A0A916WKI6"/>
<proteinExistence type="predicted"/>
<sequence>MSRTPGDGEPTGFGSMIRANIHDGHFEEVGGIFRTQSESTLDESGQALRSVISLSGRTSREWCGASTDPTTGDPFQLGVDTDIIITGAIDRFTGYGETTLPSIPAKCSINSTSPVYVVPNGGLLRSPREINAPRLQYTLGPAGGGSASVTFSIKSDAAFVNADFAIKTEIILANGAYGYREDVHTGRPSTTTVSTPIVNATTTAVAVSFGSGGSDDILTVTLDNQGSLSVPCEVKVVNLSGAAIITQSNV</sequence>
<name>A0A916WKI6_9HYPH</name>
<reference evidence="1" key="1">
    <citation type="journal article" date="2014" name="Int. J. Syst. Evol. Microbiol.">
        <title>Complete genome sequence of Corynebacterium casei LMG S-19264T (=DSM 44701T), isolated from a smear-ripened cheese.</title>
        <authorList>
            <consortium name="US DOE Joint Genome Institute (JGI-PGF)"/>
            <person name="Walter F."/>
            <person name="Albersmeier A."/>
            <person name="Kalinowski J."/>
            <person name="Ruckert C."/>
        </authorList>
    </citation>
    <scope>NUCLEOTIDE SEQUENCE</scope>
    <source>
        <strain evidence="1">CGMCC 1.15082</strain>
    </source>
</reference>
<reference evidence="1" key="2">
    <citation type="submission" date="2020-09" db="EMBL/GenBank/DDBJ databases">
        <authorList>
            <person name="Sun Q."/>
            <person name="Zhou Y."/>
        </authorList>
    </citation>
    <scope>NUCLEOTIDE SEQUENCE</scope>
    <source>
        <strain evidence="1">CGMCC 1.15082</strain>
    </source>
</reference>